<dbReference type="PANTHER" id="PTHR42760">
    <property type="entry name" value="SHORT-CHAIN DEHYDROGENASES/REDUCTASES FAMILY MEMBER"/>
    <property type="match status" value="1"/>
</dbReference>
<keyword evidence="2" id="KW-0560">Oxidoreductase</keyword>
<dbReference type="PRINTS" id="PR00080">
    <property type="entry name" value="SDRFAMILY"/>
</dbReference>
<sequence length="263" mass="28847">MNQHELFSLEGQNAIVTGGAGYLGSAISEGLAKYGANVMIVSRSKEKCMNLANQLNQKYNVNCQGYGLDVSDSNSIKHTFEEIYNSINKIDILINNAYFGAGKVIEKMTDREWETGIDGSINNVFRVTKTALQYMLLQNKGNIINISSMYGVVSPDPSIYGDSGFNNPPNYGAGKAAIIQFTRYLACHYGLKGIRANSISPGPFPNEEVQKNKEFIQNLNKKTALGRIGNPWELQGLIVFLSSNASSYVTGQNICIDGGWTSW</sequence>
<protein>
    <submittedName>
        <fullName evidence="3">Gluconate 5-dehydrogenase</fullName>
    </submittedName>
</protein>
<accession>A0A073KJG7</accession>
<keyword evidence="4" id="KW-1185">Reference proteome</keyword>
<comment type="similarity">
    <text evidence="1">Belongs to the short-chain dehydrogenases/reductases (SDR) family.</text>
</comment>
<dbReference type="PRINTS" id="PR00081">
    <property type="entry name" value="GDHRDH"/>
</dbReference>
<dbReference type="SUPFAM" id="SSF51735">
    <property type="entry name" value="NAD(P)-binding Rossmann-fold domains"/>
    <property type="match status" value="1"/>
</dbReference>
<evidence type="ECO:0000256" key="2">
    <source>
        <dbReference type="ARBA" id="ARBA00023002"/>
    </source>
</evidence>
<evidence type="ECO:0000313" key="4">
    <source>
        <dbReference type="Proteomes" id="UP000027778"/>
    </source>
</evidence>
<dbReference type="PANTHER" id="PTHR42760:SF40">
    <property type="entry name" value="3-OXOACYL-[ACYL-CARRIER-PROTEIN] REDUCTASE, CHLOROPLASTIC"/>
    <property type="match status" value="1"/>
</dbReference>
<name>A0A073KJG7_9BACI</name>
<organism evidence="3 4">
    <name type="scientific">Bacillus gaemokensis</name>
    <dbReference type="NCBI Taxonomy" id="574375"/>
    <lineage>
        <taxon>Bacteria</taxon>
        <taxon>Bacillati</taxon>
        <taxon>Bacillota</taxon>
        <taxon>Bacilli</taxon>
        <taxon>Bacillales</taxon>
        <taxon>Bacillaceae</taxon>
        <taxon>Bacillus</taxon>
        <taxon>Bacillus cereus group</taxon>
    </lineage>
</organism>
<dbReference type="STRING" id="574375.AZF08_17805"/>
<dbReference type="GO" id="GO:0016616">
    <property type="term" value="F:oxidoreductase activity, acting on the CH-OH group of donors, NAD or NADP as acceptor"/>
    <property type="evidence" value="ECO:0007669"/>
    <property type="project" value="TreeGrafter"/>
</dbReference>
<dbReference type="eggNOG" id="COG1028">
    <property type="taxonomic scope" value="Bacteria"/>
</dbReference>
<dbReference type="RefSeq" id="WP_033677502.1">
    <property type="nucleotide sequence ID" value="NZ_JOTM01000031.1"/>
</dbReference>
<reference evidence="3 4" key="1">
    <citation type="submission" date="2014-06" db="EMBL/GenBank/DDBJ databases">
        <title>Draft genome sequence of Bacillus gaemokensis JCM 15801 (MCCC 1A00707).</title>
        <authorList>
            <person name="Lai Q."/>
            <person name="Liu Y."/>
            <person name="Shao Z."/>
        </authorList>
    </citation>
    <scope>NUCLEOTIDE SEQUENCE [LARGE SCALE GENOMIC DNA]</scope>
    <source>
        <strain evidence="3 4">JCM 15801</strain>
    </source>
</reference>
<dbReference type="FunFam" id="3.40.50.720:FF:000084">
    <property type="entry name" value="Short-chain dehydrogenase reductase"/>
    <property type="match status" value="1"/>
</dbReference>
<dbReference type="GO" id="GO:0030497">
    <property type="term" value="P:fatty acid elongation"/>
    <property type="evidence" value="ECO:0007669"/>
    <property type="project" value="TreeGrafter"/>
</dbReference>
<dbReference type="Proteomes" id="UP000027778">
    <property type="component" value="Unassembled WGS sequence"/>
</dbReference>
<gene>
    <name evidence="3" type="ORF">BAGA_19445</name>
</gene>
<evidence type="ECO:0000313" key="3">
    <source>
        <dbReference type="EMBL" id="KEK22453.1"/>
    </source>
</evidence>
<dbReference type="InterPro" id="IPR002347">
    <property type="entry name" value="SDR_fam"/>
</dbReference>
<evidence type="ECO:0000256" key="1">
    <source>
        <dbReference type="ARBA" id="ARBA00006484"/>
    </source>
</evidence>
<dbReference type="AlphaFoldDB" id="A0A073KJG7"/>
<dbReference type="Gene3D" id="3.40.50.720">
    <property type="entry name" value="NAD(P)-binding Rossmann-like Domain"/>
    <property type="match status" value="1"/>
</dbReference>
<dbReference type="EMBL" id="JOTM01000031">
    <property type="protein sequence ID" value="KEK22453.1"/>
    <property type="molecule type" value="Genomic_DNA"/>
</dbReference>
<comment type="caution">
    <text evidence="3">The sequence shown here is derived from an EMBL/GenBank/DDBJ whole genome shotgun (WGS) entry which is preliminary data.</text>
</comment>
<dbReference type="Pfam" id="PF13561">
    <property type="entry name" value="adh_short_C2"/>
    <property type="match status" value="1"/>
</dbReference>
<dbReference type="OrthoDB" id="9803333at2"/>
<dbReference type="InterPro" id="IPR036291">
    <property type="entry name" value="NAD(P)-bd_dom_sf"/>
</dbReference>
<proteinExistence type="inferred from homology"/>
<dbReference type="GO" id="GO:0008206">
    <property type="term" value="P:bile acid metabolic process"/>
    <property type="evidence" value="ECO:0007669"/>
    <property type="project" value="UniProtKB-ARBA"/>
</dbReference>